<feature type="transmembrane region" description="Helical" evidence="2">
    <location>
        <begin position="619"/>
        <end position="636"/>
    </location>
</feature>
<feature type="transmembrane region" description="Helical" evidence="2">
    <location>
        <begin position="361"/>
        <end position="380"/>
    </location>
</feature>
<proteinExistence type="predicted"/>
<protein>
    <submittedName>
        <fullName evidence="4">Heparan-alpha-glucosaminide N-acetyltransferase isoform X1</fullName>
    </submittedName>
</protein>
<feature type="transmembrane region" description="Helical" evidence="2">
    <location>
        <begin position="439"/>
        <end position="459"/>
    </location>
</feature>
<feature type="compositionally biased region" description="Gly residues" evidence="1">
    <location>
        <begin position="20"/>
        <end position="34"/>
    </location>
</feature>
<organism evidence="3 4">
    <name type="scientific">Odocoileus virginianus</name>
    <name type="common">White-tailed deer</name>
    <dbReference type="NCBI Taxonomy" id="9874"/>
    <lineage>
        <taxon>Eukaryota</taxon>
        <taxon>Metazoa</taxon>
        <taxon>Chordata</taxon>
        <taxon>Craniata</taxon>
        <taxon>Vertebrata</taxon>
        <taxon>Euteleostomi</taxon>
        <taxon>Mammalia</taxon>
        <taxon>Eutheria</taxon>
        <taxon>Laurasiatheria</taxon>
        <taxon>Artiodactyla</taxon>
        <taxon>Ruminantia</taxon>
        <taxon>Pecora</taxon>
        <taxon>Cervidae</taxon>
        <taxon>Odocoileinae</taxon>
        <taxon>Odocoileus</taxon>
    </lineage>
</organism>
<feature type="transmembrane region" description="Helical" evidence="2">
    <location>
        <begin position="656"/>
        <end position="674"/>
    </location>
</feature>
<evidence type="ECO:0000256" key="2">
    <source>
        <dbReference type="SAM" id="Phobius"/>
    </source>
</evidence>
<feature type="transmembrane region" description="Helical" evidence="2">
    <location>
        <begin position="195"/>
        <end position="216"/>
    </location>
</feature>
<evidence type="ECO:0000313" key="3">
    <source>
        <dbReference type="Proteomes" id="UP001652640"/>
    </source>
</evidence>
<accession>A0ABM4HJX1</accession>
<feature type="transmembrane region" description="Helical" evidence="2">
    <location>
        <begin position="44"/>
        <end position="64"/>
    </location>
</feature>
<dbReference type="PANTHER" id="PTHR31061:SF37">
    <property type="entry name" value="HEPARAN-ALPHA-GLUCOSAMINIDE N-ACETYLTRANSFERASE"/>
    <property type="match status" value="1"/>
</dbReference>
<keyword evidence="2" id="KW-0472">Membrane</keyword>
<dbReference type="GeneID" id="110135571"/>
<evidence type="ECO:0000256" key="1">
    <source>
        <dbReference type="SAM" id="MobiDB-lite"/>
    </source>
</evidence>
<keyword evidence="2" id="KW-0812">Transmembrane</keyword>
<gene>
    <name evidence="4" type="primary">HGSNAT</name>
</gene>
<dbReference type="RefSeq" id="XP_070315868.1">
    <property type="nucleotide sequence ID" value="XM_070459767.1"/>
</dbReference>
<reference evidence="4" key="2">
    <citation type="submission" date="2025-08" db="UniProtKB">
        <authorList>
            <consortium name="RefSeq"/>
        </authorList>
    </citation>
    <scope>IDENTIFICATION</scope>
    <source>
        <tissue evidence="4">Tongue muscle</tissue>
    </source>
</reference>
<feature type="region of interest" description="Disordered" evidence="1">
    <location>
        <begin position="1"/>
        <end position="34"/>
    </location>
</feature>
<sequence>MTGARPRAVGRREPRERGGGESGGRGGGAGAAGTMGGAGSAGRALAALLLAASVLSAALLAPGGSPTPDLDKKKPVELKMDQALLLIHNELPRTNLTVYWNFDCCYHCLLRVLASVSQGRKAGEPGVAAVAVSTQHWSILQLNDTAEDTEVCRLEYKFGEFGNYSLLVKHVRDGVSEIACDLVVNKEPVDSNLPVGIAFLVGMALIIVVSILRFLLSLEDFQNWISKAINSRETDRLINSELGSPSRASDPQPEAWRRSAAPLRLRCVDTFRGPVKCMLPKTSLFLMEQLSLRAEMALTIMVFVNYGGGKYWYFKHSSWNGLTVADLVFPWFVFIMGASIFLSMTSILQRGCSKIRLLGKIAWRSFLLICIGIFVVNPNYCLGPLSWEKARIPGVLQRLGATYFVVAVLELLFARPVPETCASERSCFSLLDITASWPQWLFVLILEGVWLALTFFLPVPGCPTGYLGPGGIGDGGRYRNCTGGAAGYVDRLLLGEQHLYQHPSSAVLYHTEVAYDPEGILGTINSIVMAFLGVQAGKIFLYYKDQTRGILIRFAAWGCLLGLVSVALTKASENEGFIPVNKNLWSVSYVTTLSSLAFLILLALYPVVDVKGLWTGAPFFYPGMNSILVYVGHEVFANYFPFQWKLGDQQSHKEHLVQNAVATALWVLIAYVLYKKKVFWKI</sequence>
<reference evidence="3" key="1">
    <citation type="journal article" date="2022" name="J. Hered.">
        <title>A De Novo Chromosome-Level Genome Assembly of the White-Tailed Deer, Odocoileus Virginianus.</title>
        <authorList>
            <person name="London E.W."/>
            <person name="Roca A.L."/>
            <person name="Novakofski J.E."/>
            <person name="Mateus-Pinilla N.E."/>
        </authorList>
    </citation>
    <scope>NUCLEOTIDE SEQUENCE [LARGE SCALE GENOMIC DNA]</scope>
</reference>
<name>A0ABM4HJX1_ODOVR</name>
<feature type="transmembrane region" description="Helical" evidence="2">
    <location>
        <begin position="290"/>
        <end position="308"/>
    </location>
</feature>
<feature type="transmembrane region" description="Helical" evidence="2">
    <location>
        <begin position="550"/>
        <end position="568"/>
    </location>
</feature>
<dbReference type="PANTHER" id="PTHR31061">
    <property type="entry name" value="LD22376P"/>
    <property type="match status" value="1"/>
</dbReference>
<feature type="transmembrane region" description="Helical" evidence="2">
    <location>
        <begin position="328"/>
        <end position="349"/>
    </location>
</feature>
<keyword evidence="3" id="KW-1185">Reference proteome</keyword>
<keyword evidence="2" id="KW-1133">Transmembrane helix</keyword>
<feature type="transmembrane region" description="Helical" evidence="2">
    <location>
        <begin position="520"/>
        <end position="543"/>
    </location>
</feature>
<evidence type="ECO:0000313" key="4">
    <source>
        <dbReference type="RefSeq" id="XP_070315868.1"/>
    </source>
</evidence>
<feature type="transmembrane region" description="Helical" evidence="2">
    <location>
        <begin position="588"/>
        <end position="607"/>
    </location>
</feature>
<feature type="compositionally biased region" description="Basic and acidic residues" evidence="1">
    <location>
        <begin position="10"/>
        <end position="19"/>
    </location>
</feature>
<feature type="transmembrane region" description="Helical" evidence="2">
    <location>
        <begin position="400"/>
        <end position="418"/>
    </location>
</feature>
<dbReference type="Proteomes" id="UP001652640">
    <property type="component" value="Chromosome 32"/>
</dbReference>